<evidence type="ECO:0000256" key="1">
    <source>
        <dbReference type="SAM" id="MobiDB-lite"/>
    </source>
</evidence>
<sequence length="733" mass="72963">MGWLFGQVWLWCLIAFVLGILIGWLIWGRRKASASDERAASAERSTVDRERAAGRDRDRDTDRAKGVGTGAAVGAAAGGAAGGAAGLIGRDKDGKRDKESALDSDAAASDAGVKADKGALDDESGAERTQAMRPVGRGDARDSALSTVDNDERTTALRPDDSEPKTGPIPVIGQHAKEGESSKAGADAGAKDDTDSSTAKSAVAGAAGGAAAGGITAALTGKEGKDKDGKSTDAKADKASTASAVSTPASNAASSSTSGKLDSPSTSDERTTALRPAAGSAAGSGGAASGTESGGAKAWDFGDKGTDDKVTGPPTGAHALKDDAPAGAHAKESDSGSSAATAAGVGGAAGLAGGAVAGGAKGSAGTKESAGIGAAQGKQPYGPGSAEPLADGAAPSKEYTVKGNADSMMFHTTDSPYYGRTKAEVWFKTAADAEKAGFTAWNRKGGNGSTAAASSTSSASESGSGSTGGSGATTAAAGAAGVAGGAAVAGGVKDSTSSSGSGTTAVKQPYGPGSAEPLADGAAPSKEYTVKGNADSMMFHTTDSPYYGRTKAEVWFKTAADAEKAGFTAWTRKGANGSTAEAAKPSYEPGAYANSAKPLKDGSAPTGEFAVKGNEDSMLFHTTDSPYYTRTVAEVWFKTADDAEKAGFTAWNKRRTTAPAAKPAVKAGPYPGSAMPTADGSAPSEDYVVKGNDDSKLFHTKESPFYNVTTAEVWFKSASEAEKAGFRAWKSVR</sequence>
<accession>A0A4Q7KUT0</accession>
<feature type="compositionally biased region" description="Low complexity" evidence="1">
    <location>
        <begin position="103"/>
        <end position="112"/>
    </location>
</feature>
<gene>
    <name evidence="3" type="ORF">EV193_10372</name>
</gene>
<feature type="compositionally biased region" description="Basic and acidic residues" evidence="1">
    <location>
        <begin position="319"/>
        <end position="334"/>
    </location>
</feature>
<feature type="compositionally biased region" description="Gly residues" evidence="1">
    <location>
        <begin position="344"/>
        <end position="362"/>
    </location>
</feature>
<dbReference type="OrthoDB" id="4871889at2"/>
<feature type="compositionally biased region" description="Gly residues" evidence="1">
    <location>
        <begin position="67"/>
        <end position="86"/>
    </location>
</feature>
<feature type="compositionally biased region" description="Low complexity" evidence="1">
    <location>
        <begin position="489"/>
        <end position="504"/>
    </location>
</feature>
<dbReference type="RefSeq" id="WP_130343773.1">
    <property type="nucleotide sequence ID" value="NZ_SGWQ01000003.1"/>
</dbReference>
<feature type="compositionally biased region" description="Basic and acidic residues" evidence="1">
    <location>
        <begin position="222"/>
        <end position="238"/>
    </location>
</feature>
<feature type="compositionally biased region" description="Low complexity" evidence="1">
    <location>
        <begin position="239"/>
        <end position="258"/>
    </location>
</feature>
<dbReference type="EMBL" id="SGWQ01000003">
    <property type="protein sequence ID" value="RZS40759.1"/>
    <property type="molecule type" value="Genomic_DNA"/>
</dbReference>
<feature type="compositionally biased region" description="Basic and acidic residues" evidence="1">
    <location>
        <begin position="89"/>
        <end position="101"/>
    </location>
</feature>
<protein>
    <submittedName>
        <fullName evidence="3">Uncharacterized protein</fullName>
    </submittedName>
</protein>
<feature type="compositionally biased region" description="Low complexity" evidence="1">
    <location>
        <begin position="449"/>
        <end position="464"/>
    </location>
</feature>
<dbReference type="Proteomes" id="UP000294257">
    <property type="component" value="Unassembled WGS sequence"/>
</dbReference>
<evidence type="ECO:0000313" key="3">
    <source>
        <dbReference type="EMBL" id="RZS40759.1"/>
    </source>
</evidence>
<name>A0A4Q7KUT0_9PSEU</name>
<feature type="region of interest" description="Disordered" evidence="1">
    <location>
        <begin position="440"/>
        <end position="475"/>
    </location>
</feature>
<feature type="compositionally biased region" description="Low complexity" evidence="1">
    <location>
        <begin position="196"/>
        <end position="205"/>
    </location>
</feature>
<proteinExistence type="predicted"/>
<keyword evidence="2" id="KW-1133">Transmembrane helix</keyword>
<feature type="compositionally biased region" description="Basic and acidic residues" evidence="1">
    <location>
        <begin position="150"/>
        <end position="164"/>
    </location>
</feature>
<keyword evidence="2" id="KW-0812">Transmembrane</keyword>
<comment type="caution">
    <text evidence="3">The sequence shown here is derived from an EMBL/GenBank/DDBJ whole genome shotgun (WGS) entry which is preliminary data.</text>
</comment>
<keyword evidence="2" id="KW-0472">Membrane</keyword>
<evidence type="ECO:0000256" key="2">
    <source>
        <dbReference type="SAM" id="Phobius"/>
    </source>
</evidence>
<organism evidence="3 4">
    <name type="scientific">Herbihabitans rhizosphaerae</name>
    <dbReference type="NCBI Taxonomy" id="1872711"/>
    <lineage>
        <taxon>Bacteria</taxon>
        <taxon>Bacillati</taxon>
        <taxon>Actinomycetota</taxon>
        <taxon>Actinomycetes</taxon>
        <taxon>Pseudonocardiales</taxon>
        <taxon>Pseudonocardiaceae</taxon>
        <taxon>Herbihabitans</taxon>
    </lineage>
</organism>
<feature type="region of interest" description="Disordered" evidence="1">
    <location>
        <begin position="489"/>
        <end position="526"/>
    </location>
</feature>
<feature type="region of interest" description="Disordered" evidence="1">
    <location>
        <begin position="37"/>
        <end position="397"/>
    </location>
</feature>
<feature type="compositionally biased region" description="Basic and acidic residues" evidence="1">
    <location>
        <begin position="300"/>
        <end position="310"/>
    </location>
</feature>
<feature type="region of interest" description="Disordered" evidence="1">
    <location>
        <begin position="660"/>
        <end position="683"/>
    </location>
</feature>
<evidence type="ECO:0000313" key="4">
    <source>
        <dbReference type="Proteomes" id="UP000294257"/>
    </source>
</evidence>
<keyword evidence="4" id="KW-1185">Reference proteome</keyword>
<feature type="compositionally biased region" description="Basic and acidic residues" evidence="1">
    <location>
        <begin position="37"/>
        <end position="65"/>
    </location>
</feature>
<reference evidence="3 4" key="1">
    <citation type="submission" date="2019-02" db="EMBL/GenBank/DDBJ databases">
        <title>Genomic Encyclopedia of Type Strains, Phase IV (KMG-IV): sequencing the most valuable type-strain genomes for metagenomic binning, comparative biology and taxonomic classification.</title>
        <authorList>
            <person name="Goeker M."/>
        </authorList>
    </citation>
    <scope>NUCLEOTIDE SEQUENCE [LARGE SCALE GENOMIC DNA]</scope>
    <source>
        <strain evidence="3 4">DSM 101727</strain>
    </source>
</reference>
<dbReference type="AlphaFoldDB" id="A0A4Q7KUT0"/>
<feature type="transmembrane region" description="Helical" evidence="2">
    <location>
        <begin position="6"/>
        <end position="27"/>
    </location>
</feature>